<protein>
    <recommendedName>
        <fullName evidence="5">BppU N-terminal domain-containing protein</fullName>
    </recommendedName>
</protein>
<dbReference type="Gene3D" id="2.60.40.3350">
    <property type="match status" value="1"/>
</dbReference>
<name>A0A9Q2S0C7_9RHOB</name>
<dbReference type="EMBL" id="JAFBXE010000007">
    <property type="protein sequence ID" value="MBM2413190.1"/>
    <property type="molecule type" value="Genomic_DNA"/>
</dbReference>
<reference evidence="1 4" key="1">
    <citation type="submission" date="2021-01" db="EMBL/GenBank/DDBJ databases">
        <title>Diatom-associated Roseobacters Show Island Model of Population Structure.</title>
        <authorList>
            <person name="Qu L."/>
            <person name="Feng X."/>
            <person name="Chen Y."/>
            <person name="Li L."/>
            <person name="Wang X."/>
            <person name="Hu Z."/>
            <person name="Wang H."/>
            <person name="Luo H."/>
        </authorList>
    </citation>
    <scope>NUCLEOTIDE SEQUENCE</scope>
    <source>
        <strain evidence="2 4">CC28-63</strain>
        <strain evidence="1">CC28-69</strain>
    </source>
</reference>
<accession>A0A9Q2S0C7</accession>
<evidence type="ECO:0000313" key="2">
    <source>
        <dbReference type="EMBL" id="MBM2417858.1"/>
    </source>
</evidence>
<keyword evidence="4" id="KW-1185">Reference proteome</keyword>
<dbReference type="Proteomes" id="UP000755667">
    <property type="component" value="Unassembled WGS sequence"/>
</dbReference>
<dbReference type="EMBL" id="JAFBXF010000007">
    <property type="protein sequence ID" value="MBM2417858.1"/>
    <property type="molecule type" value="Genomic_DNA"/>
</dbReference>
<evidence type="ECO:0000313" key="3">
    <source>
        <dbReference type="Proteomes" id="UP000755667"/>
    </source>
</evidence>
<evidence type="ECO:0000313" key="4">
    <source>
        <dbReference type="Proteomes" id="UP000809440"/>
    </source>
</evidence>
<organism evidence="1 3">
    <name type="scientific">Marivita cryptomonadis</name>
    <dbReference type="NCBI Taxonomy" id="505252"/>
    <lineage>
        <taxon>Bacteria</taxon>
        <taxon>Pseudomonadati</taxon>
        <taxon>Pseudomonadota</taxon>
        <taxon>Alphaproteobacteria</taxon>
        <taxon>Rhodobacterales</taxon>
        <taxon>Roseobacteraceae</taxon>
        <taxon>Marivita</taxon>
    </lineage>
</organism>
<dbReference type="Proteomes" id="UP000809440">
    <property type="component" value="Unassembled WGS sequence"/>
</dbReference>
<proteinExistence type="predicted"/>
<gene>
    <name evidence="1" type="ORF">JQX41_12805</name>
    <name evidence="2" type="ORF">JQX48_12810</name>
</gene>
<evidence type="ECO:0000313" key="1">
    <source>
        <dbReference type="EMBL" id="MBM2413190.1"/>
    </source>
</evidence>
<dbReference type="AlphaFoldDB" id="A0A9Q2S0C7"/>
<evidence type="ECO:0008006" key="5">
    <source>
        <dbReference type="Google" id="ProtNLM"/>
    </source>
</evidence>
<sequence length="109" mass="11698">MKQNDTGPALAVTLIDIDPFGGEAVVDLKSGSTVVFNMRLRGSQVKKVDRAASVITNSALGEVEYRWSASDTDTPGRYEGEFEVTFADGAVLTYPREGYIPIPIGDDIG</sequence>
<comment type="caution">
    <text evidence="1">The sequence shown here is derived from an EMBL/GenBank/DDBJ whole genome shotgun (WGS) entry which is preliminary data.</text>
</comment>
<dbReference type="RefSeq" id="WP_138487970.1">
    <property type="nucleotide sequence ID" value="NZ_JAFBWV010000007.1"/>
</dbReference>